<reference evidence="3 4" key="1">
    <citation type="submission" date="2016-11" db="EMBL/GenBank/DDBJ databases">
        <authorList>
            <person name="Varghese N."/>
            <person name="Submissions S."/>
        </authorList>
    </citation>
    <scope>NUCLEOTIDE SEQUENCE [LARGE SCALE GENOMIC DNA]</scope>
    <source>
        <strain evidence="3 4">PA</strain>
    </source>
</reference>
<gene>
    <name evidence="3" type="ORF">SAMN05216246_101256</name>
</gene>
<protein>
    <submittedName>
        <fullName evidence="3">Uncharacterized protein</fullName>
    </submittedName>
</protein>
<dbReference type="Proteomes" id="UP000184390">
    <property type="component" value="Unassembled WGS sequence"/>
</dbReference>
<evidence type="ECO:0000313" key="3">
    <source>
        <dbReference type="EMBL" id="SHI33092.1"/>
    </source>
</evidence>
<feature type="compositionally biased region" description="Low complexity" evidence="2">
    <location>
        <begin position="527"/>
        <end position="541"/>
    </location>
</feature>
<comment type="caution">
    <text evidence="3">The sequence shown here is derived from an EMBL/GenBank/DDBJ whole genome shotgun (WGS) entry which is preliminary data.</text>
</comment>
<proteinExistence type="predicted"/>
<feature type="coiled-coil region" evidence="1">
    <location>
        <begin position="168"/>
        <end position="195"/>
    </location>
</feature>
<organism evidence="3 4">
    <name type="scientific">Actinomyces denticolens</name>
    <dbReference type="NCBI Taxonomy" id="52767"/>
    <lineage>
        <taxon>Bacteria</taxon>
        <taxon>Bacillati</taxon>
        <taxon>Actinomycetota</taxon>
        <taxon>Actinomycetes</taxon>
        <taxon>Actinomycetales</taxon>
        <taxon>Actinomycetaceae</taxon>
        <taxon>Actinomyces</taxon>
    </lineage>
</organism>
<accession>A0ABY1HYW9</accession>
<evidence type="ECO:0000256" key="1">
    <source>
        <dbReference type="SAM" id="Coils"/>
    </source>
</evidence>
<evidence type="ECO:0000313" key="4">
    <source>
        <dbReference type="Proteomes" id="UP000184390"/>
    </source>
</evidence>
<name>A0ABY1HYW9_9ACTO</name>
<evidence type="ECO:0000256" key="2">
    <source>
        <dbReference type="SAM" id="MobiDB-lite"/>
    </source>
</evidence>
<feature type="region of interest" description="Disordered" evidence="2">
    <location>
        <begin position="521"/>
        <end position="541"/>
    </location>
</feature>
<sequence length="541" mass="58128">MDTQGRESRACIDANETTIDSGPAHDGALVEPEPTGALVEVLPGLLIAYGGIDLKALDGAQLLDVDVMAVPGLTDAAAGALTGANLVVQGARSALSARGLVRLAPETMRALRTAQPVVSGGWNLGTLAGGGGRFVQSVRWLPATSAQAVTILAGMGPAVALAAISAQASALASTAKRIENKLDALRAEQEQRDLDKLRALLLRVHEVYDEVLQCGLENGNTRRSIEALAENRDLDEMYRRFLRKTRAYPTKDMQNATELIDARGGIASDLSALIAVWQARDLVGIMSIGALLAEGPEENLLNHRAQKLQRDLHRREAEVTNAVSSIHSRAHLLMIEEENLGLVDEARKRFEGVVKSLPFGGGSDAPSLGDAVGMIDEAVDAFDDVRLAAPEPLAPEIQDGEANAAQNVREALRWLLEAGEELLALVEVGQEARHLVVTTSRWGRITLHDLTMTRDALRPLEDLRYVVDDGLKDSVRTVHIVTRADVVSVTFKKAEAGTSRETAVDRTLSLLRTAMNLPDDEREHDPLLSLPRPARAALGSR</sequence>
<keyword evidence="1" id="KW-0175">Coiled coil</keyword>
<dbReference type="RefSeq" id="WP_073451192.1">
    <property type="nucleotide sequence ID" value="NZ_BDIO01000003.1"/>
</dbReference>
<keyword evidence="4" id="KW-1185">Reference proteome</keyword>
<dbReference type="EMBL" id="FQYL01000001">
    <property type="protein sequence ID" value="SHI33092.1"/>
    <property type="molecule type" value="Genomic_DNA"/>
</dbReference>